<keyword evidence="9" id="KW-1185">Reference proteome</keyword>
<keyword evidence="3" id="KW-0611">Plant defense</keyword>
<protein>
    <submittedName>
        <fullName evidence="8">Uncharacterized protein</fullName>
    </submittedName>
</protein>
<keyword evidence="1" id="KW-0433">Leucine-rich repeat</keyword>
<evidence type="ECO:0000313" key="9">
    <source>
        <dbReference type="Proteomes" id="UP000008021"/>
    </source>
</evidence>
<dbReference type="InterPro" id="IPR036388">
    <property type="entry name" value="WH-like_DNA-bd_sf"/>
</dbReference>
<dbReference type="FunFam" id="1.10.10.10:FF:000322">
    <property type="entry name" value="Probable disease resistance protein At1g63360"/>
    <property type="match status" value="1"/>
</dbReference>
<dbReference type="InterPro" id="IPR056789">
    <property type="entry name" value="LRR_R13L1-DRL21"/>
</dbReference>
<dbReference type="AlphaFoldDB" id="A0A0E0F8L1"/>
<dbReference type="eggNOG" id="KOG4658">
    <property type="taxonomic scope" value="Eukaryota"/>
</dbReference>
<accession>A0A0E0F8L1</accession>
<evidence type="ECO:0000256" key="4">
    <source>
        <dbReference type="SAM" id="MobiDB-lite"/>
    </source>
</evidence>
<dbReference type="Pfam" id="PF00931">
    <property type="entry name" value="NB-ARC"/>
    <property type="match status" value="1"/>
</dbReference>
<feature type="compositionally biased region" description="Acidic residues" evidence="4">
    <location>
        <begin position="1021"/>
        <end position="1060"/>
    </location>
</feature>
<dbReference type="GO" id="GO:0043531">
    <property type="term" value="F:ADP binding"/>
    <property type="evidence" value="ECO:0007669"/>
    <property type="project" value="InterPro"/>
</dbReference>
<dbReference type="Gene3D" id="3.80.10.10">
    <property type="entry name" value="Ribonuclease Inhibitor"/>
    <property type="match status" value="1"/>
</dbReference>
<feature type="compositionally biased region" description="Acidic residues" evidence="4">
    <location>
        <begin position="1072"/>
        <end position="1083"/>
    </location>
</feature>
<reference evidence="8" key="1">
    <citation type="submission" date="2015-04" db="UniProtKB">
        <authorList>
            <consortium name="EnsemblPlants"/>
        </authorList>
    </citation>
    <scope>IDENTIFICATION</scope>
</reference>
<feature type="compositionally biased region" description="Basic and acidic residues" evidence="4">
    <location>
        <begin position="1061"/>
        <end position="1071"/>
    </location>
</feature>
<dbReference type="GO" id="GO:0002758">
    <property type="term" value="P:innate immune response-activating signaling pathway"/>
    <property type="evidence" value="ECO:0007669"/>
    <property type="project" value="UniProtKB-ARBA"/>
</dbReference>
<dbReference type="SUPFAM" id="SSF52058">
    <property type="entry name" value="L domain-like"/>
    <property type="match status" value="1"/>
</dbReference>
<proteinExistence type="predicted"/>
<organism evidence="8">
    <name type="scientific">Oryza meridionalis</name>
    <dbReference type="NCBI Taxonomy" id="40149"/>
    <lineage>
        <taxon>Eukaryota</taxon>
        <taxon>Viridiplantae</taxon>
        <taxon>Streptophyta</taxon>
        <taxon>Embryophyta</taxon>
        <taxon>Tracheophyta</taxon>
        <taxon>Spermatophyta</taxon>
        <taxon>Magnoliopsida</taxon>
        <taxon>Liliopsida</taxon>
        <taxon>Poales</taxon>
        <taxon>Poaceae</taxon>
        <taxon>BOP clade</taxon>
        <taxon>Oryzoideae</taxon>
        <taxon>Oryzeae</taxon>
        <taxon>Oryzinae</taxon>
        <taxon>Oryza</taxon>
    </lineage>
</organism>
<dbReference type="SUPFAM" id="SSF52540">
    <property type="entry name" value="P-loop containing nucleoside triphosphate hydrolases"/>
    <property type="match status" value="1"/>
</dbReference>
<evidence type="ECO:0000313" key="8">
    <source>
        <dbReference type="EnsemblPlants" id="OMERI11G18820.2"/>
    </source>
</evidence>
<evidence type="ECO:0000259" key="6">
    <source>
        <dbReference type="Pfam" id="PF23559"/>
    </source>
</evidence>
<dbReference type="Gene3D" id="3.40.50.300">
    <property type="entry name" value="P-loop containing nucleotide triphosphate hydrolases"/>
    <property type="match status" value="1"/>
</dbReference>
<dbReference type="EnsemblPlants" id="OMERI11G18820.2">
    <property type="protein sequence ID" value="OMERI11G18820.2"/>
    <property type="gene ID" value="OMERI11G18820"/>
</dbReference>
<sequence>MADIALTIAGWVISPVVEKLTDYCSELISFDASKKLRDLETCILPRLVLALEALDKSGRHDLEKLVREIKSALYEVEDFLDETEYCRLEKQVDLSNEARKKRGTSDYDAGPSNLSPTPSHLQIWRGPPPAASRHRGAHAACLPPSPTTGRRLPSRQIWRRGGRRCRTTTSPPAGSGGGEDVVTQPSYSLPGALKSHLKELLKKIEKLIGEAEHMAKLVTETTKDGHHTTNVTTVERPTTALPHNRAALMVTSELLVKVTGRDKNREQLQTLLRAEEHNVICIHGISGSGKTTLAQYVCEPEKKAGYFELVMWIHVTQNFTVDSIFREMFEAASGNKEPCPNSPDVLQTKLKGVLGEKRFLLALDDVWYNKDDHKNKEQLQQVLSPLKVGKTGSKILVTSRRALSHIGLVKCSPFPIPEMESDDFFQLFMHYALGDITLDDMDVRKHIGKQIVKKLKGSPLAASIVGLRLRENQDISHWMEFIAQEHLDDVTDFLSWSYQHFDKQVRQCFSYCSIFPRRHRLDHDELVSMWVAQGFIRSTGTRKDLETLGQQYFDELVSFSFVNKHTEEHTSRVYFTVHDLLHDLAEKVSGNDCFAVQKGWAGVLPRDVRHLFIEIYGDESISKKVLELEHLRTLIIIHRRQKEKSSAEVFESVFAKLPKLRVLILKIETMDNPDVVNYVPESIDKLKKHLRYFAFEGHVTEWKELPATFSQLYHLEVVHVKPFAFSSSWIYSTRTTNLRWSSYTTYHVEFPNIGNPESLRTLGRFTVKTKQGLRKLTGYELYQLKRLNKLRGRLKIQFLNEDSSREDALEAELHKKVYLTELDLQWSFGWATPQEDVQSQVLEALRPQKQLQKLEIHSYKGSSYPSWMMRDDSDVPMCLQLLWISDSTKLQAIPEHSVLLSNLRMLRISGDEWDYLPENMENLKLLVELEILDCKKLRSLPTVWPPSLKKLTITMMSWHRLRSLPTMPESLEHFRLVSLRHKFTKSCETPGHQNYENIRHIPNKTISCGGCLNHNSSQGNNEDEGLEDDEEFEDSEYDQEDDEDRYPLESDQEDDEDFEASEDHGEDHEIVEASEDDQQDDEDVPAKKRRRH</sequence>
<dbReference type="GO" id="GO:0042742">
    <property type="term" value="P:defense response to bacterium"/>
    <property type="evidence" value="ECO:0007669"/>
    <property type="project" value="UniProtKB-ARBA"/>
</dbReference>
<dbReference type="Gene3D" id="1.10.10.10">
    <property type="entry name" value="Winged helix-like DNA-binding domain superfamily/Winged helix DNA-binding domain"/>
    <property type="match status" value="1"/>
</dbReference>
<feature type="region of interest" description="Disordered" evidence="4">
    <location>
        <begin position="1018"/>
        <end position="1092"/>
    </location>
</feature>
<dbReference type="Gramene" id="OMERI11G18820.2">
    <property type="protein sequence ID" value="OMERI11G18820.2"/>
    <property type="gene ID" value="OMERI11G18820"/>
</dbReference>
<name>A0A0E0F8L1_9ORYZ</name>
<dbReference type="STRING" id="40149.A0A0E0F8L1"/>
<feature type="domain" description="Disease resistance protein winged helix" evidence="6">
    <location>
        <begin position="514"/>
        <end position="585"/>
    </location>
</feature>
<feature type="compositionally biased region" description="Basic residues" evidence="4">
    <location>
        <begin position="157"/>
        <end position="166"/>
    </location>
</feature>
<dbReference type="PRINTS" id="PR00364">
    <property type="entry name" value="DISEASERSIST"/>
</dbReference>
<dbReference type="Pfam" id="PF25019">
    <property type="entry name" value="LRR_R13L1-DRL21"/>
    <property type="match status" value="1"/>
</dbReference>
<dbReference type="Proteomes" id="UP000008021">
    <property type="component" value="Chromosome 11"/>
</dbReference>
<evidence type="ECO:0000256" key="2">
    <source>
        <dbReference type="ARBA" id="ARBA00022737"/>
    </source>
</evidence>
<evidence type="ECO:0000256" key="3">
    <source>
        <dbReference type="ARBA" id="ARBA00022821"/>
    </source>
</evidence>
<dbReference type="PANTHER" id="PTHR36766:SF64">
    <property type="entry name" value="OS12G0206100 PROTEIN"/>
    <property type="match status" value="1"/>
</dbReference>
<feature type="domain" description="NB-ARC" evidence="5">
    <location>
        <begin position="268"/>
        <end position="432"/>
    </location>
</feature>
<feature type="region of interest" description="Disordered" evidence="4">
    <location>
        <begin position="97"/>
        <end position="181"/>
    </location>
</feature>
<dbReference type="PANTHER" id="PTHR36766">
    <property type="entry name" value="PLANT BROAD-SPECTRUM MILDEW RESISTANCE PROTEIN RPW8"/>
    <property type="match status" value="1"/>
</dbReference>
<dbReference type="InterPro" id="IPR058922">
    <property type="entry name" value="WHD_DRP"/>
</dbReference>
<dbReference type="HOGENOM" id="CLU_000837_8_0_1"/>
<dbReference type="InterPro" id="IPR032675">
    <property type="entry name" value="LRR_dom_sf"/>
</dbReference>
<dbReference type="Pfam" id="PF23559">
    <property type="entry name" value="WHD_DRP"/>
    <property type="match status" value="1"/>
</dbReference>
<evidence type="ECO:0000259" key="5">
    <source>
        <dbReference type="Pfam" id="PF00931"/>
    </source>
</evidence>
<feature type="domain" description="R13L1/DRL21-like LRR repeat region" evidence="7">
    <location>
        <begin position="781"/>
        <end position="909"/>
    </location>
</feature>
<dbReference type="InterPro" id="IPR002182">
    <property type="entry name" value="NB-ARC"/>
</dbReference>
<dbReference type="InterPro" id="IPR027417">
    <property type="entry name" value="P-loop_NTPase"/>
</dbReference>
<keyword evidence="2" id="KW-0677">Repeat</keyword>
<evidence type="ECO:0000256" key="1">
    <source>
        <dbReference type="ARBA" id="ARBA00022614"/>
    </source>
</evidence>
<reference evidence="8" key="2">
    <citation type="submission" date="2018-05" db="EMBL/GenBank/DDBJ databases">
        <title>OmerRS3 (Oryza meridionalis Reference Sequence Version 3).</title>
        <authorList>
            <person name="Zhang J."/>
            <person name="Kudrna D."/>
            <person name="Lee S."/>
            <person name="Talag J."/>
            <person name="Welchert J."/>
            <person name="Wing R.A."/>
        </authorList>
    </citation>
    <scope>NUCLEOTIDE SEQUENCE [LARGE SCALE GENOMIC DNA]</scope>
    <source>
        <strain evidence="8">cv. OR44</strain>
    </source>
</reference>
<evidence type="ECO:0000259" key="7">
    <source>
        <dbReference type="Pfam" id="PF25019"/>
    </source>
</evidence>
<dbReference type="GO" id="GO:0009626">
    <property type="term" value="P:plant-type hypersensitive response"/>
    <property type="evidence" value="ECO:0007669"/>
    <property type="project" value="UniProtKB-ARBA"/>
</dbReference>